<feature type="domain" description="TadE-like" evidence="2">
    <location>
        <begin position="18"/>
        <end position="60"/>
    </location>
</feature>
<keyword evidence="4" id="KW-1185">Reference proteome</keyword>
<reference evidence="3 4" key="2">
    <citation type="journal article" date="2020" name="Microbiol. Resour. Announc.">
        <title>Antarctic desert soil bacteria exhibit high novel natural product potential, evaluated through long-read genome sequencing and comparative genomics.</title>
        <authorList>
            <person name="Benaud N."/>
            <person name="Edwards R.J."/>
            <person name="Amos T.G."/>
            <person name="D'Agostino P.M."/>
            <person name="Gutierrez-Chavez C."/>
            <person name="Montgomery K."/>
            <person name="Nicetic I."/>
            <person name="Ferrari B.C."/>
        </authorList>
    </citation>
    <scope>NUCLEOTIDE SEQUENCE [LARGE SCALE GENOMIC DNA]</scope>
    <source>
        <strain evidence="3 4">SPB151</strain>
    </source>
</reference>
<dbReference type="RefSeq" id="WP_185442474.1">
    <property type="nucleotide sequence ID" value="NZ_CP043661.1"/>
</dbReference>
<keyword evidence="1" id="KW-0812">Transmembrane</keyword>
<organism evidence="3 4">
    <name type="scientific">Kribbella qitaiheensis</name>
    <dbReference type="NCBI Taxonomy" id="1544730"/>
    <lineage>
        <taxon>Bacteria</taxon>
        <taxon>Bacillati</taxon>
        <taxon>Actinomycetota</taxon>
        <taxon>Actinomycetes</taxon>
        <taxon>Propionibacteriales</taxon>
        <taxon>Kribbellaceae</taxon>
        <taxon>Kribbella</taxon>
    </lineage>
</organism>
<dbReference type="InterPro" id="IPR012495">
    <property type="entry name" value="TadE-like_dom"/>
</dbReference>
<keyword evidence="1" id="KW-0472">Membrane</keyword>
<evidence type="ECO:0000256" key="1">
    <source>
        <dbReference type="SAM" id="Phobius"/>
    </source>
</evidence>
<dbReference type="EMBL" id="CP043661">
    <property type="protein sequence ID" value="QNE20321.1"/>
    <property type="molecule type" value="Genomic_DNA"/>
</dbReference>
<evidence type="ECO:0000313" key="3">
    <source>
        <dbReference type="EMBL" id="QNE20321.1"/>
    </source>
</evidence>
<evidence type="ECO:0000313" key="4">
    <source>
        <dbReference type="Proteomes" id="UP000515563"/>
    </source>
</evidence>
<accession>A0A7G6X256</accession>
<sequence>MLTTLWTRLHPRRGRDRGAVTAEVAFAIPVLLATMVFGLWMAGVVIANIRCIDAARDVARAIARGELPQSAQQLATHTAPEGATVSITHDGQDIHVTVTADVTPEWPLLAKLPPIHAQAQATIQSEPATPTTP</sequence>
<evidence type="ECO:0000259" key="2">
    <source>
        <dbReference type="Pfam" id="PF07811"/>
    </source>
</evidence>
<dbReference type="KEGG" id="kqi:F1D05_23450"/>
<proteinExistence type="predicted"/>
<protein>
    <submittedName>
        <fullName evidence="3">Pilus assembly protein</fullName>
    </submittedName>
</protein>
<keyword evidence="1" id="KW-1133">Transmembrane helix</keyword>
<feature type="transmembrane region" description="Helical" evidence="1">
    <location>
        <begin position="20"/>
        <end position="42"/>
    </location>
</feature>
<reference evidence="4" key="1">
    <citation type="submission" date="2019-09" db="EMBL/GenBank/DDBJ databases">
        <title>Antimicrobial potential of Antarctic Bacteria.</title>
        <authorList>
            <person name="Benaud N."/>
            <person name="Edwards R.J."/>
            <person name="Ferrari B.C."/>
        </authorList>
    </citation>
    <scope>NUCLEOTIDE SEQUENCE [LARGE SCALE GENOMIC DNA]</scope>
    <source>
        <strain evidence="4">SPB151</strain>
    </source>
</reference>
<dbReference type="InterPro" id="IPR049790">
    <property type="entry name" value="Rv3655c/TadE"/>
</dbReference>
<dbReference type="Pfam" id="PF07811">
    <property type="entry name" value="TadE"/>
    <property type="match status" value="1"/>
</dbReference>
<dbReference type="AlphaFoldDB" id="A0A7G6X256"/>
<name>A0A7G6X256_9ACTN</name>
<dbReference type="Proteomes" id="UP000515563">
    <property type="component" value="Chromosome"/>
</dbReference>
<gene>
    <name evidence="3" type="ORF">F1D05_23450</name>
</gene>
<dbReference type="NCBIfam" id="NF041390">
    <property type="entry name" value="TadE_Rv3655c"/>
    <property type="match status" value="1"/>
</dbReference>